<organism evidence="1">
    <name type="scientific">Tanacetum cinerariifolium</name>
    <name type="common">Dalmatian daisy</name>
    <name type="synonym">Chrysanthemum cinerariifolium</name>
    <dbReference type="NCBI Taxonomy" id="118510"/>
    <lineage>
        <taxon>Eukaryota</taxon>
        <taxon>Viridiplantae</taxon>
        <taxon>Streptophyta</taxon>
        <taxon>Embryophyta</taxon>
        <taxon>Tracheophyta</taxon>
        <taxon>Spermatophyta</taxon>
        <taxon>Magnoliopsida</taxon>
        <taxon>eudicotyledons</taxon>
        <taxon>Gunneridae</taxon>
        <taxon>Pentapetalae</taxon>
        <taxon>asterids</taxon>
        <taxon>campanulids</taxon>
        <taxon>Asterales</taxon>
        <taxon>Asteraceae</taxon>
        <taxon>Asteroideae</taxon>
        <taxon>Anthemideae</taxon>
        <taxon>Anthemidinae</taxon>
        <taxon>Tanacetum</taxon>
    </lineage>
</organism>
<dbReference type="AlphaFoldDB" id="A0A699T1L4"/>
<dbReference type="EMBL" id="BKCJ011200536">
    <property type="protein sequence ID" value="GFD02796.1"/>
    <property type="molecule type" value="Genomic_DNA"/>
</dbReference>
<feature type="non-terminal residue" evidence="1">
    <location>
        <position position="1"/>
    </location>
</feature>
<name>A0A699T1L4_TANCI</name>
<gene>
    <name evidence="1" type="ORF">Tci_874765</name>
</gene>
<sequence>YGATDTFRVPYKTPYEPVNYKKPDITFLRVFGALCYPTNDIEDLGKLQPTADIRIFVGYAPSRPTPSFLMPR</sequence>
<accession>A0A699T1L4</accession>
<comment type="caution">
    <text evidence="1">The sequence shown here is derived from an EMBL/GenBank/DDBJ whole genome shotgun (WGS) entry which is preliminary data.</text>
</comment>
<reference evidence="1" key="1">
    <citation type="journal article" date="2019" name="Sci. Rep.">
        <title>Draft genome of Tanacetum cinerariifolium, the natural source of mosquito coil.</title>
        <authorList>
            <person name="Yamashiro T."/>
            <person name="Shiraishi A."/>
            <person name="Satake H."/>
            <person name="Nakayama K."/>
        </authorList>
    </citation>
    <scope>NUCLEOTIDE SEQUENCE</scope>
</reference>
<proteinExistence type="predicted"/>
<protein>
    <submittedName>
        <fullName evidence="1">Integrase, catalytic region, zinc finger, CCHC-type, peptidase aspartic, catalytic</fullName>
    </submittedName>
</protein>
<evidence type="ECO:0000313" key="1">
    <source>
        <dbReference type="EMBL" id="GFD02796.1"/>
    </source>
</evidence>